<reference evidence="2" key="1">
    <citation type="submission" date="2018-06" db="EMBL/GenBank/DDBJ databases">
        <authorList>
            <person name="Zhirakovskaya E."/>
        </authorList>
    </citation>
    <scope>NUCLEOTIDE SEQUENCE</scope>
</reference>
<dbReference type="EMBL" id="UOEO01000077">
    <property type="protein sequence ID" value="VAW17726.1"/>
    <property type="molecule type" value="Genomic_DNA"/>
</dbReference>
<organism evidence="2">
    <name type="scientific">hydrothermal vent metagenome</name>
    <dbReference type="NCBI Taxonomy" id="652676"/>
    <lineage>
        <taxon>unclassified sequences</taxon>
        <taxon>metagenomes</taxon>
        <taxon>ecological metagenomes</taxon>
    </lineage>
</organism>
<name>A0A3B0UDU0_9ZZZZ</name>
<evidence type="ECO:0000313" key="2">
    <source>
        <dbReference type="EMBL" id="VAW17726.1"/>
    </source>
</evidence>
<feature type="region of interest" description="Disordered" evidence="1">
    <location>
        <begin position="70"/>
        <end position="109"/>
    </location>
</feature>
<accession>A0A3B0UDU0</accession>
<sequence length="109" mass="11554">MLLLRSIFWLTAAYLIIGPNVTIPESMNQLSNQTLQGAKQVVAGQLDNINCTSLQCSGAKAVIAASLSAKSNPRAGNNAPNNGNPAPKPIYEQTDSTIPIPRPRLVRTG</sequence>
<evidence type="ECO:0000256" key="1">
    <source>
        <dbReference type="SAM" id="MobiDB-lite"/>
    </source>
</evidence>
<gene>
    <name evidence="2" type="ORF">MNBD_ALPHA12-225</name>
</gene>
<protein>
    <submittedName>
        <fullName evidence="2">Uncharacterized protein</fullName>
    </submittedName>
</protein>
<proteinExistence type="predicted"/>
<feature type="compositionally biased region" description="Low complexity" evidence="1">
    <location>
        <begin position="72"/>
        <end position="85"/>
    </location>
</feature>
<dbReference type="AlphaFoldDB" id="A0A3B0UDU0"/>